<dbReference type="Gene3D" id="3.30.70.20">
    <property type="match status" value="1"/>
</dbReference>
<dbReference type="STRING" id="1353158.SAMN04488587_0463"/>
<dbReference type="RefSeq" id="WP_091688604.1">
    <property type="nucleotide sequence ID" value="NZ_CAAGSJ010000003.1"/>
</dbReference>
<dbReference type="InterPro" id="IPR017900">
    <property type="entry name" value="4Fe4S_Fe_S_CS"/>
</dbReference>
<gene>
    <name evidence="2" type="ORF">SAMN04488587_0463</name>
</gene>
<protein>
    <submittedName>
        <fullName evidence="2">MinD superfamily P-loop ATPase, contains an inserted ferredoxin domain</fullName>
    </submittedName>
</protein>
<dbReference type="PROSITE" id="PS51379">
    <property type="entry name" value="4FE4S_FER_2"/>
    <property type="match status" value="2"/>
</dbReference>
<reference evidence="3" key="1">
    <citation type="submission" date="2016-10" db="EMBL/GenBank/DDBJ databases">
        <authorList>
            <person name="Varghese N."/>
            <person name="Submissions S."/>
        </authorList>
    </citation>
    <scope>NUCLEOTIDE SEQUENCE [LARGE SCALE GENOMIC DNA]</scope>
    <source>
        <strain evidence="3">SLH 33</strain>
    </source>
</reference>
<dbReference type="SUPFAM" id="SSF52540">
    <property type="entry name" value="P-loop containing nucleoside triphosphate hydrolases"/>
    <property type="match status" value="1"/>
</dbReference>
<organism evidence="2 3">
    <name type="scientific">Methanococcoides vulcani</name>
    <dbReference type="NCBI Taxonomy" id="1353158"/>
    <lineage>
        <taxon>Archaea</taxon>
        <taxon>Methanobacteriati</taxon>
        <taxon>Methanobacteriota</taxon>
        <taxon>Stenosarchaea group</taxon>
        <taxon>Methanomicrobia</taxon>
        <taxon>Methanosarcinales</taxon>
        <taxon>Methanosarcinaceae</taxon>
        <taxon>Methanococcoides</taxon>
    </lineage>
</organism>
<dbReference type="Proteomes" id="UP000243338">
    <property type="component" value="Unassembled WGS sequence"/>
</dbReference>
<sequence length="276" mass="30300">MKIAIASGKGGTGKTTVAVNFVLSIENVQLFDCDVEEPNCHLFLGFNLEKVEDINILTPVVDKTKCDFCGKCSEFCQFNAIAVLPEDVLVFPALCHGCGGCAMVCPKDAIVYENRSIGIIEKSKGGNIEFYRGVLNIGEAMASPVIKALKKHVDESKTAIFDAPPGTACPVISSVQGADYCILVTESTPFGFHDLLLALDVLRKLEIPFGIIINRCDIGDDRVEKYCDTEGIPVLMKIPHDRKIARLYSEGIPFVNRMPEWKVKFVQLLDKIQAQI</sequence>
<dbReference type="PANTHER" id="PTHR43063">
    <property type="entry name" value="4FE-4S CLUSTER CONTAINING PARA FAMILY ATPASE PROTEIN"/>
    <property type="match status" value="1"/>
</dbReference>
<dbReference type="Pfam" id="PF00037">
    <property type="entry name" value="Fer4"/>
    <property type="match status" value="2"/>
</dbReference>
<name>A0A1H9YDD8_9EURY</name>
<dbReference type="OrthoDB" id="65817at2157"/>
<dbReference type="InterPro" id="IPR017896">
    <property type="entry name" value="4Fe4S_Fe-S-bd"/>
</dbReference>
<dbReference type="InterPro" id="IPR002586">
    <property type="entry name" value="CobQ/CobB/MinD/ParA_Nub-bd_dom"/>
</dbReference>
<dbReference type="CDD" id="cd03110">
    <property type="entry name" value="SIMIBI_bact_arch"/>
    <property type="match status" value="1"/>
</dbReference>
<evidence type="ECO:0000313" key="2">
    <source>
        <dbReference type="EMBL" id="SES66956.1"/>
    </source>
</evidence>
<evidence type="ECO:0000313" key="3">
    <source>
        <dbReference type="Proteomes" id="UP000243338"/>
    </source>
</evidence>
<accession>A0A1H9YDD8</accession>
<dbReference type="Pfam" id="PF01656">
    <property type="entry name" value="CbiA"/>
    <property type="match status" value="1"/>
</dbReference>
<dbReference type="Gene3D" id="3.40.50.300">
    <property type="entry name" value="P-loop containing nucleotide triphosphate hydrolases"/>
    <property type="match status" value="1"/>
</dbReference>
<dbReference type="AlphaFoldDB" id="A0A1H9YDD8"/>
<feature type="domain" description="4Fe-4S ferredoxin-type" evidence="1">
    <location>
        <begin position="57"/>
        <end position="85"/>
    </location>
</feature>
<dbReference type="InterPro" id="IPR027417">
    <property type="entry name" value="P-loop_NTPase"/>
</dbReference>
<dbReference type="EMBL" id="FOHQ01000001">
    <property type="protein sequence ID" value="SES66956.1"/>
    <property type="molecule type" value="Genomic_DNA"/>
</dbReference>
<evidence type="ECO:0000259" key="1">
    <source>
        <dbReference type="PROSITE" id="PS51379"/>
    </source>
</evidence>
<dbReference type="PANTHER" id="PTHR43063:SF1">
    <property type="entry name" value="4FE-4S CLUSTER CONTAINING PARA FAMILY ATPASE PROTEIN"/>
    <property type="match status" value="1"/>
</dbReference>
<dbReference type="GO" id="GO:0016491">
    <property type="term" value="F:oxidoreductase activity"/>
    <property type="evidence" value="ECO:0007669"/>
    <property type="project" value="UniProtKB-ARBA"/>
</dbReference>
<keyword evidence="3" id="KW-1185">Reference proteome</keyword>
<proteinExistence type="predicted"/>
<dbReference type="PROSITE" id="PS00198">
    <property type="entry name" value="4FE4S_FER_1"/>
    <property type="match status" value="1"/>
</dbReference>
<feature type="domain" description="4Fe-4S ferredoxin-type" evidence="1">
    <location>
        <begin position="86"/>
        <end position="115"/>
    </location>
</feature>